<keyword evidence="2" id="KW-1185">Reference proteome</keyword>
<reference evidence="1" key="1">
    <citation type="submission" date="2023-03" db="EMBL/GenBank/DDBJ databases">
        <authorList>
            <person name="Steffen K."/>
            <person name="Cardenas P."/>
        </authorList>
    </citation>
    <scope>NUCLEOTIDE SEQUENCE</scope>
</reference>
<name>A0AA35TE17_GEOBA</name>
<gene>
    <name evidence="1" type="ORF">GBAR_LOCUS25555</name>
</gene>
<dbReference type="AlphaFoldDB" id="A0AA35TE17"/>
<comment type="caution">
    <text evidence="1">The sequence shown here is derived from an EMBL/GenBank/DDBJ whole genome shotgun (WGS) entry which is preliminary data.</text>
</comment>
<evidence type="ECO:0000313" key="1">
    <source>
        <dbReference type="EMBL" id="CAI8046247.1"/>
    </source>
</evidence>
<evidence type="ECO:0000313" key="2">
    <source>
        <dbReference type="Proteomes" id="UP001174909"/>
    </source>
</evidence>
<organism evidence="1 2">
    <name type="scientific">Geodia barretti</name>
    <name type="common">Barrett's horny sponge</name>
    <dbReference type="NCBI Taxonomy" id="519541"/>
    <lineage>
        <taxon>Eukaryota</taxon>
        <taxon>Metazoa</taxon>
        <taxon>Porifera</taxon>
        <taxon>Demospongiae</taxon>
        <taxon>Heteroscleromorpha</taxon>
        <taxon>Tetractinellida</taxon>
        <taxon>Astrophorina</taxon>
        <taxon>Geodiidae</taxon>
        <taxon>Geodia</taxon>
    </lineage>
</organism>
<proteinExistence type="predicted"/>
<protein>
    <submittedName>
        <fullName evidence="1">Uncharacterized protein</fullName>
    </submittedName>
</protein>
<sequence>MLYSSRYWFQTLAKRVQSGWNMWTLMNQDIACVIRSLMEKWLAVIMQSVRLSGSTMGVLEYWNLQRESGTVPNVL</sequence>
<accession>A0AA35TE17</accession>
<dbReference type="EMBL" id="CASHTH010003545">
    <property type="protein sequence ID" value="CAI8046247.1"/>
    <property type="molecule type" value="Genomic_DNA"/>
</dbReference>
<dbReference type="Proteomes" id="UP001174909">
    <property type="component" value="Unassembled WGS sequence"/>
</dbReference>